<protein>
    <submittedName>
        <fullName evidence="2">Acriflavin resistance protein</fullName>
    </submittedName>
</protein>
<evidence type="ECO:0000313" key="2">
    <source>
        <dbReference type="EMBL" id="EKV31657.1"/>
    </source>
</evidence>
<feature type="transmembrane region" description="Helical" evidence="1">
    <location>
        <begin position="951"/>
        <end position="974"/>
    </location>
</feature>
<dbReference type="PANTHER" id="PTHR32063:SF18">
    <property type="entry name" value="CATION EFFLUX SYSTEM PROTEIN"/>
    <property type="match status" value="1"/>
</dbReference>
<dbReference type="PANTHER" id="PTHR32063">
    <property type="match status" value="1"/>
</dbReference>
<feature type="transmembrane region" description="Helical" evidence="1">
    <location>
        <begin position="980"/>
        <end position="1007"/>
    </location>
</feature>
<dbReference type="STRING" id="1238182.C882_3407"/>
<feature type="transmembrane region" description="Helical" evidence="1">
    <location>
        <begin position="12"/>
        <end position="30"/>
    </location>
</feature>
<reference evidence="2 3" key="1">
    <citation type="journal article" date="2013" name="Genome Announc.">
        <title>Draft Genome Sequence of an Alphaproteobacterium, Caenispirillum salinarum AK4(T), Isolated from a Solar Saltern.</title>
        <authorList>
            <person name="Khatri I."/>
            <person name="Singh A."/>
            <person name="Korpole S."/>
            <person name="Pinnaka A.K."/>
            <person name="Subramanian S."/>
        </authorList>
    </citation>
    <scope>NUCLEOTIDE SEQUENCE [LARGE SCALE GENOMIC DNA]</scope>
    <source>
        <strain evidence="2 3">AK4</strain>
    </source>
</reference>
<dbReference type="Gene3D" id="3.30.70.1320">
    <property type="entry name" value="Multidrug efflux transporter AcrB pore domain like"/>
    <property type="match status" value="1"/>
</dbReference>
<dbReference type="GO" id="GO:0005886">
    <property type="term" value="C:plasma membrane"/>
    <property type="evidence" value="ECO:0007669"/>
    <property type="project" value="TreeGrafter"/>
</dbReference>
<organism evidence="2 3">
    <name type="scientific">Caenispirillum salinarum AK4</name>
    <dbReference type="NCBI Taxonomy" id="1238182"/>
    <lineage>
        <taxon>Bacteria</taxon>
        <taxon>Pseudomonadati</taxon>
        <taxon>Pseudomonadota</taxon>
        <taxon>Alphaproteobacteria</taxon>
        <taxon>Rhodospirillales</taxon>
        <taxon>Novispirillaceae</taxon>
        <taxon>Caenispirillum</taxon>
    </lineage>
</organism>
<keyword evidence="1" id="KW-0812">Transmembrane</keyword>
<dbReference type="AlphaFoldDB" id="K9H286"/>
<dbReference type="Pfam" id="PF00873">
    <property type="entry name" value="ACR_tran"/>
    <property type="match status" value="1"/>
</dbReference>
<dbReference type="InterPro" id="IPR001036">
    <property type="entry name" value="Acrflvin-R"/>
</dbReference>
<dbReference type="SUPFAM" id="SSF82866">
    <property type="entry name" value="Multidrug efflux transporter AcrB transmembrane domain"/>
    <property type="match status" value="2"/>
</dbReference>
<dbReference type="SUPFAM" id="SSF82714">
    <property type="entry name" value="Multidrug efflux transporter AcrB TolC docking domain, DN and DC subdomains"/>
    <property type="match status" value="2"/>
</dbReference>
<dbReference type="InterPro" id="IPR027463">
    <property type="entry name" value="AcrB_DN_DC_subdom"/>
</dbReference>
<dbReference type="Gene3D" id="3.30.70.1440">
    <property type="entry name" value="Multidrug efflux transporter AcrB pore domain"/>
    <property type="match status" value="1"/>
</dbReference>
<feature type="transmembrane region" description="Helical" evidence="1">
    <location>
        <begin position="363"/>
        <end position="384"/>
    </location>
</feature>
<name>K9H286_9PROT</name>
<dbReference type="Proteomes" id="UP000009881">
    <property type="component" value="Unassembled WGS sequence"/>
</dbReference>
<comment type="caution">
    <text evidence="2">The sequence shown here is derived from an EMBL/GenBank/DDBJ whole genome shotgun (WGS) entry which is preliminary data.</text>
</comment>
<keyword evidence="1" id="KW-0472">Membrane</keyword>
<feature type="transmembrane region" description="Helical" evidence="1">
    <location>
        <begin position="883"/>
        <end position="903"/>
    </location>
</feature>
<feature type="transmembrane region" description="Helical" evidence="1">
    <location>
        <begin position="334"/>
        <end position="356"/>
    </location>
</feature>
<feature type="transmembrane region" description="Helical" evidence="1">
    <location>
        <begin position="466"/>
        <end position="489"/>
    </location>
</feature>
<evidence type="ECO:0000256" key="1">
    <source>
        <dbReference type="SAM" id="Phobius"/>
    </source>
</evidence>
<dbReference type="Gene3D" id="3.30.70.1430">
    <property type="entry name" value="Multidrug efflux transporter AcrB pore domain"/>
    <property type="match status" value="2"/>
</dbReference>
<feature type="transmembrane region" description="Helical" evidence="1">
    <location>
        <begin position="436"/>
        <end position="454"/>
    </location>
</feature>
<dbReference type="OrthoDB" id="9798415at2"/>
<sequence length="1031" mass="111092">MDIARASIEKPVNTWLIILICLIGGIWGLLTLGRLEDPEFTIKEAVITTPYPGASAVEVEQEVTDQLETAIQRLPQVKEVRSRSTPGMSQITVEMRSEYDSDSLPQVWDELRRKVNDMQGDLPPGAQPSTVNDDFGDVFGLFYALTAPDYTQADLRDFARTLRQELLQVPGVAKVSLDGLREERIFVEIPQSVITQLGIPPTTIADALAVQNAVVDSGAMRIDDQYVRLSPSGAFTSVERIQNLFLSAGPAGGGNTIRLGDIADITRGYKEVPDKLIRHDGVPAATVGVSAQSGTNIVEVGEAVEARLAEVMRTLPVGVQMQPIYEQHKVVDRAVSGFIVNLASSVAIVILVLCLAMGWRGGLVVGGVLLLTVLGTLLLMKIFGITMQRISLGALIIAMGMLVDNAIVIAEGMMVRMKRGASAKAAASEIAGQTQIPLLAATVIGILAFSGIGLSDDATGEFTFSLFAVIGISLLLSWVLAVTVTPLLASYLFKTRSAEAAAEVGEPMLLRGYRRSVEAALRHRLVTILTLVGLTVAAVAGFGFVKQSFFPDSATPIFYIDYWRQQGTDIRATAEDMAEIEDHLRGMDGVTNVSTFIGGGADRMMLVYASERPNDSYGQFVVRADDAEQIPAIGARVLQWLAETYPEAEAKMERVQLGPGGGAKIEARFSGEDPAVLRRLAEQAQGVFREAGLINVRQDWRQREKLIVPRMAEDRATSVGVTRRDIADALAVATEGRQVGLYREGDRLIPIVMRAPEGERGANADLRDRRVWAPASRSYVPMSEVVDGFETAEENGIIRRLDKQRTITAQADPAYGGNAAAAFQRVRPLVEAIDLPEGYQLEWGGEHENSSEAQASLAAGLPLGFLAMVLITIALFGKVRQPLIIWLCVPMAICGVTIALLATGLPFGFMALLGMLSLSGMLIKNAIVLVDEIDLRISGGHHRHAAIVDASVSRFSPVLLAAVTTILGMVPLLFDVFFASMAATIMGGLAFATVLTLIAVPVFYALFFRVREDEDEREDAAQATVPAAGGI</sequence>
<feature type="transmembrane region" description="Helical" evidence="1">
    <location>
        <begin position="909"/>
        <end position="930"/>
    </location>
</feature>
<dbReference type="eggNOG" id="COG0841">
    <property type="taxonomic scope" value="Bacteria"/>
</dbReference>
<feature type="transmembrane region" description="Helical" evidence="1">
    <location>
        <begin position="525"/>
        <end position="545"/>
    </location>
</feature>
<dbReference type="PATRIC" id="fig|1238182.3.peg.1077"/>
<gene>
    <name evidence="2" type="ORF">C882_3407</name>
</gene>
<keyword evidence="1" id="KW-1133">Transmembrane helix</keyword>
<dbReference type="PRINTS" id="PR00702">
    <property type="entry name" value="ACRIFLAVINRP"/>
</dbReference>
<accession>K9H286</accession>
<dbReference type="EMBL" id="ANHY01000005">
    <property type="protein sequence ID" value="EKV31657.1"/>
    <property type="molecule type" value="Genomic_DNA"/>
</dbReference>
<feature type="transmembrane region" description="Helical" evidence="1">
    <location>
        <begin position="390"/>
        <end position="415"/>
    </location>
</feature>
<dbReference type="RefSeq" id="WP_009539526.1">
    <property type="nucleotide sequence ID" value="NZ_ANHY01000005.1"/>
</dbReference>
<dbReference type="SUPFAM" id="SSF82693">
    <property type="entry name" value="Multidrug efflux transporter AcrB pore domain, PN1, PN2, PC1 and PC2 subdomains"/>
    <property type="match status" value="2"/>
</dbReference>
<dbReference type="Gene3D" id="3.30.2090.10">
    <property type="entry name" value="Multidrug efflux transporter AcrB TolC docking domain, DN and DC subdomains"/>
    <property type="match status" value="2"/>
</dbReference>
<feature type="transmembrane region" description="Helical" evidence="1">
    <location>
        <begin position="857"/>
        <end position="876"/>
    </location>
</feature>
<dbReference type="Gene3D" id="1.20.1640.10">
    <property type="entry name" value="Multidrug efflux transporter AcrB transmembrane domain"/>
    <property type="match status" value="2"/>
</dbReference>
<dbReference type="GO" id="GO:0042910">
    <property type="term" value="F:xenobiotic transmembrane transporter activity"/>
    <property type="evidence" value="ECO:0007669"/>
    <property type="project" value="TreeGrafter"/>
</dbReference>
<keyword evidence="3" id="KW-1185">Reference proteome</keyword>
<evidence type="ECO:0000313" key="3">
    <source>
        <dbReference type="Proteomes" id="UP000009881"/>
    </source>
</evidence>
<proteinExistence type="predicted"/>